<protein>
    <submittedName>
        <fullName evidence="6">IclR family transcriptional regulator</fullName>
    </submittedName>
</protein>
<dbReference type="RefSeq" id="WP_020639865.1">
    <property type="nucleotide sequence ID" value="NZ_QHHU01000021.1"/>
</dbReference>
<gene>
    <name evidence="6" type="ORF">DMA12_16860</name>
</gene>
<dbReference type="SUPFAM" id="SSF46785">
    <property type="entry name" value="Winged helix' DNA-binding domain"/>
    <property type="match status" value="1"/>
</dbReference>
<dbReference type="GO" id="GO:0045892">
    <property type="term" value="P:negative regulation of DNA-templated transcription"/>
    <property type="evidence" value="ECO:0007669"/>
    <property type="project" value="TreeGrafter"/>
</dbReference>
<feature type="domain" description="IclR-ED" evidence="5">
    <location>
        <begin position="78"/>
        <end position="262"/>
    </location>
</feature>
<dbReference type="Pfam" id="PF01614">
    <property type="entry name" value="IclR_C"/>
    <property type="match status" value="1"/>
</dbReference>
<name>A0A428WMC7_AMYBA</name>
<dbReference type="InterPro" id="IPR029016">
    <property type="entry name" value="GAF-like_dom_sf"/>
</dbReference>
<accession>A0A428WMC7</accession>
<dbReference type="Gene3D" id="3.30.450.40">
    <property type="match status" value="1"/>
</dbReference>
<dbReference type="Proteomes" id="UP000286716">
    <property type="component" value="Unassembled WGS sequence"/>
</dbReference>
<dbReference type="PANTHER" id="PTHR30136">
    <property type="entry name" value="HELIX-TURN-HELIX TRANSCRIPTIONAL REGULATOR, ICLR FAMILY"/>
    <property type="match status" value="1"/>
</dbReference>
<dbReference type="InterPro" id="IPR036390">
    <property type="entry name" value="WH_DNA-bd_sf"/>
</dbReference>
<dbReference type="Gene3D" id="1.10.10.10">
    <property type="entry name" value="Winged helix-like DNA-binding domain superfamily/Winged helix DNA-binding domain"/>
    <property type="match status" value="1"/>
</dbReference>
<dbReference type="PROSITE" id="PS51078">
    <property type="entry name" value="ICLR_ED"/>
    <property type="match status" value="1"/>
</dbReference>
<dbReference type="SUPFAM" id="SSF55781">
    <property type="entry name" value="GAF domain-like"/>
    <property type="match status" value="1"/>
</dbReference>
<dbReference type="InterPro" id="IPR005471">
    <property type="entry name" value="Tscrpt_reg_IclR_N"/>
</dbReference>
<sequence length="264" mass="28192">MTGDSARSGSTYRERNSTADKALDILMMFDDQHLALSAADVARQLGVARSTAYRYLQSLVGTQFLEEADTGGYRLGSRVLELARLARRGLGLSEAARPVMRRLAADVGEVVLLTRLAGAAVICLEREDAAARAVRISYERGEVLPINAGAAAHVLLAWLPQEQIDAVLAGVRFPAFTERTLTTKRDLARRLTETRKLGYAASRGELDPDVLGVAAPIRDENDAVVAAVSIAGVSARVPDSRLPALAEAVRDAATEISATLALRG</sequence>
<dbReference type="PROSITE" id="PS51077">
    <property type="entry name" value="HTH_ICLR"/>
    <property type="match status" value="1"/>
</dbReference>
<dbReference type="AlphaFoldDB" id="A0A428WMC7"/>
<proteinExistence type="predicted"/>
<dbReference type="Pfam" id="PF09339">
    <property type="entry name" value="HTH_IclR"/>
    <property type="match status" value="1"/>
</dbReference>
<evidence type="ECO:0000256" key="1">
    <source>
        <dbReference type="ARBA" id="ARBA00023015"/>
    </source>
</evidence>
<dbReference type="OrthoDB" id="4474362at2"/>
<comment type="caution">
    <text evidence="6">The sequence shown here is derived from an EMBL/GenBank/DDBJ whole genome shotgun (WGS) entry which is preliminary data.</text>
</comment>
<dbReference type="SMART" id="SM00346">
    <property type="entry name" value="HTH_ICLR"/>
    <property type="match status" value="1"/>
</dbReference>
<reference evidence="6 7" key="1">
    <citation type="submission" date="2018-05" db="EMBL/GenBank/DDBJ databases">
        <title>Evolution of GPA BGCs.</title>
        <authorList>
            <person name="Waglechner N."/>
            <person name="Wright G.D."/>
        </authorList>
    </citation>
    <scope>NUCLEOTIDE SEQUENCE [LARGE SCALE GENOMIC DNA]</scope>
    <source>
        <strain evidence="6 7">DSM 5908</strain>
    </source>
</reference>
<evidence type="ECO:0000259" key="4">
    <source>
        <dbReference type="PROSITE" id="PS51077"/>
    </source>
</evidence>
<dbReference type="EMBL" id="QHHU01000021">
    <property type="protein sequence ID" value="RSM44218.1"/>
    <property type="molecule type" value="Genomic_DNA"/>
</dbReference>
<organism evidence="6 7">
    <name type="scientific">Amycolatopsis balhimycina DSM 5908</name>
    <dbReference type="NCBI Taxonomy" id="1081091"/>
    <lineage>
        <taxon>Bacteria</taxon>
        <taxon>Bacillati</taxon>
        <taxon>Actinomycetota</taxon>
        <taxon>Actinomycetes</taxon>
        <taxon>Pseudonocardiales</taxon>
        <taxon>Pseudonocardiaceae</taxon>
        <taxon>Amycolatopsis</taxon>
    </lineage>
</organism>
<dbReference type="GO" id="GO:0003700">
    <property type="term" value="F:DNA-binding transcription factor activity"/>
    <property type="evidence" value="ECO:0007669"/>
    <property type="project" value="TreeGrafter"/>
</dbReference>
<dbReference type="InterPro" id="IPR036388">
    <property type="entry name" value="WH-like_DNA-bd_sf"/>
</dbReference>
<dbReference type="GO" id="GO:0003677">
    <property type="term" value="F:DNA binding"/>
    <property type="evidence" value="ECO:0007669"/>
    <property type="project" value="UniProtKB-KW"/>
</dbReference>
<evidence type="ECO:0000313" key="6">
    <source>
        <dbReference type="EMBL" id="RSM44218.1"/>
    </source>
</evidence>
<keyword evidence="1" id="KW-0805">Transcription regulation</keyword>
<evidence type="ECO:0000313" key="7">
    <source>
        <dbReference type="Proteomes" id="UP000286716"/>
    </source>
</evidence>
<keyword evidence="2" id="KW-0238">DNA-binding</keyword>
<dbReference type="InterPro" id="IPR014757">
    <property type="entry name" value="Tscrpt_reg_IclR_C"/>
</dbReference>
<dbReference type="InterPro" id="IPR050707">
    <property type="entry name" value="HTH_MetabolicPath_Reg"/>
</dbReference>
<feature type="domain" description="HTH iclR-type" evidence="4">
    <location>
        <begin position="16"/>
        <end position="77"/>
    </location>
</feature>
<evidence type="ECO:0000259" key="5">
    <source>
        <dbReference type="PROSITE" id="PS51078"/>
    </source>
</evidence>
<keyword evidence="3" id="KW-0804">Transcription</keyword>
<keyword evidence="7" id="KW-1185">Reference proteome</keyword>
<evidence type="ECO:0000256" key="3">
    <source>
        <dbReference type="ARBA" id="ARBA00023163"/>
    </source>
</evidence>
<dbReference type="PANTHER" id="PTHR30136:SF35">
    <property type="entry name" value="HTH-TYPE TRANSCRIPTIONAL REGULATOR RV1719"/>
    <property type="match status" value="1"/>
</dbReference>
<evidence type="ECO:0000256" key="2">
    <source>
        <dbReference type="ARBA" id="ARBA00023125"/>
    </source>
</evidence>